<evidence type="ECO:0000313" key="2">
    <source>
        <dbReference type="Proteomes" id="UP001152798"/>
    </source>
</evidence>
<gene>
    <name evidence="1" type="ORF">NEZAVI_LOCUS10941</name>
</gene>
<evidence type="ECO:0000313" key="1">
    <source>
        <dbReference type="EMBL" id="CAH1402025.1"/>
    </source>
</evidence>
<dbReference type="EMBL" id="OV725081">
    <property type="protein sequence ID" value="CAH1402025.1"/>
    <property type="molecule type" value="Genomic_DNA"/>
</dbReference>
<reference evidence="1" key="1">
    <citation type="submission" date="2022-01" db="EMBL/GenBank/DDBJ databases">
        <authorList>
            <person name="King R."/>
        </authorList>
    </citation>
    <scope>NUCLEOTIDE SEQUENCE</scope>
</reference>
<accession>A0A9P0MRJ2</accession>
<keyword evidence="2" id="KW-1185">Reference proteome</keyword>
<dbReference type="Proteomes" id="UP001152798">
    <property type="component" value="Chromosome 5"/>
</dbReference>
<dbReference type="AlphaFoldDB" id="A0A9P0MRJ2"/>
<name>A0A9P0MRJ2_NEZVI</name>
<organism evidence="1 2">
    <name type="scientific">Nezara viridula</name>
    <name type="common">Southern green stink bug</name>
    <name type="synonym">Cimex viridulus</name>
    <dbReference type="NCBI Taxonomy" id="85310"/>
    <lineage>
        <taxon>Eukaryota</taxon>
        <taxon>Metazoa</taxon>
        <taxon>Ecdysozoa</taxon>
        <taxon>Arthropoda</taxon>
        <taxon>Hexapoda</taxon>
        <taxon>Insecta</taxon>
        <taxon>Pterygota</taxon>
        <taxon>Neoptera</taxon>
        <taxon>Paraneoptera</taxon>
        <taxon>Hemiptera</taxon>
        <taxon>Heteroptera</taxon>
        <taxon>Panheteroptera</taxon>
        <taxon>Pentatomomorpha</taxon>
        <taxon>Pentatomoidea</taxon>
        <taxon>Pentatomidae</taxon>
        <taxon>Pentatominae</taxon>
        <taxon>Nezara</taxon>
    </lineage>
</organism>
<proteinExistence type="predicted"/>
<sequence length="82" mass="9287">MQQLPLQSVACRQAFRIVVPSVRHVGLPQVSSLRPFQGKVVEEVQEELHPQEEQVVGLSNERIPKRLIFALPNGKRPKGRPK</sequence>
<protein>
    <submittedName>
        <fullName evidence="1">Uncharacterized protein</fullName>
    </submittedName>
</protein>